<dbReference type="PROSITE" id="PS00678">
    <property type="entry name" value="WD_REPEATS_1"/>
    <property type="match status" value="1"/>
</dbReference>
<keyword evidence="5" id="KW-0963">Cytoplasm</keyword>
<evidence type="ECO:0000256" key="7">
    <source>
        <dbReference type="ARBA" id="ARBA00022574"/>
    </source>
</evidence>
<dbReference type="InterPro" id="IPR019775">
    <property type="entry name" value="WD40_repeat_CS"/>
</dbReference>
<feature type="domain" description="Lethal giant larvae (Lgl)-like C-terminal" evidence="13">
    <location>
        <begin position="725"/>
        <end position="915"/>
    </location>
</feature>
<comment type="similarity">
    <text evidence="3">Belongs to the WD repeat L(2)GL family.</text>
</comment>
<dbReference type="PROSITE" id="PS50294">
    <property type="entry name" value="WD_REPEATS_REGION"/>
    <property type="match status" value="1"/>
</dbReference>
<dbReference type="eggNOG" id="KOG1983">
    <property type="taxonomic scope" value="Eukaryota"/>
</dbReference>
<evidence type="ECO:0000313" key="15">
    <source>
        <dbReference type="Proteomes" id="UP000027135"/>
    </source>
</evidence>
<feature type="repeat" description="WD" evidence="10">
    <location>
        <begin position="73"/>
        <end position="114"/>
    </location>
</feature>
<dbReference type="GO" id="GO:0005096">
    <property type="term" value="F:GTPase activator activity"/>
    <property type="evidence" value="ECO:0007669"/>
    <property type="project" value="TreeGrafter"/>
</dbReference>
<evidence type="ECO:0000256" key="3">
    <source>
        <dbReference type="ARBA" id="ARBA00008070"/>
    </source>
</evidence>
<dbReference type="GO" id="GO:0012505">
    <property type="term" value="C:endomembrane system"/>
    <property type="evidence" value="ECO:0007669"/>
    <property type="project" value="UniProtKB-SubCell"/>
</dbReference>
<dbReference type="PRINTS" id="PR00962">
    <property type="entry name" value="LETHAL2GIANT"/>
</dbReference>
<feature type="compositionally biased region" description="Low complexity" evidence="11">
    <location>
        <begin position="686"/>
        <end position="698"/>
    </location>
</feature>
<dbReference type="GO" id="GO:0006893">
    <property type="term" value="P:Golgi to plasma membrane transport"/>
    <property type="evidence" value="ECO:0007669"/>
    <property type="project" value="TreeGrafter"/>
</dbReference>
<evidence type="ECO:0000256" key="4">
    <source>
        <dbReference type="ARBA" id="ARBA00022483"/>
    </source>
</evidence>
<dbReference type="Pfam" id="PF08366">
    <property type="entry name" value="LLGL"/>
    <property type="match status" value="1"/>
</dbReference>
<evidence type="ECO:0000256" key="1">
    <source>
        <dbReference type="ARBA" id="ARBA00004308"/>
    </source>
</evidence>
<keyword evidence="9" id="KW-0472">Membrane</keyword>
<reference evidence="14 15" key="1">
    <citation type="journal article" date="2014" name="Nat. Commun.">
        <title>Molecular traces of alternative social organization in a termite genome.</title>
        <authorList>
            <person name="Terrapon N."/>
            <person name="Li C."/>
            <person name="Robertson H.M."/>
            <person name="Ji L."/>
            <person name="Meng X."/>
            <person name="Booth W."/>
            <person name="Chen Z."/>
            <person name="Childers C.P."/>
            <person name="Glastad K.M."/>
            <person name="Gokhale K."/>
            <person name="Gowin J."/>
            <person name="Gronenberg W."/>
            <person name="Hermansen R.A."/>
            <person name="Hu H."/>
            <person name="Hunt B.G."/>
            <person name="Huylmans A.K."/>
            <person name="Khalil S.M."/>
            <person name="Mitchell R.D."/>
            <person name="Munoz-Torres M.C."/>
            <person name="Mustard J.A."/>
            <person name="Pan H."/>
            <person name="Reese J.T."/>
            <person name="Scharf M.E."/>
            <person name="Sun F."/>
            <person name="Vogel H."/>
            <person name="Xiao J."/>
            <person name="Yang W."/>
            <person name="Yang Z."/>
            <person name="Yang Z."/>
            <person name="Zhou J."/>
            <person name="Zhu J."/>
            <person name="Brent C.S."/>
            <person name="Elsik C.G."/>
            <person name="Goodisman M.A."/>
            <person name="Liberles D.A."/>
            <person name="Roe R.M."/>
            <person name="Vargo E.L."/>
            <person name="Vilcinskas A."/>
            <person name="Wang J."/>
            <person name="Bornberg-Bauer E."/>
            <person name="Korb J."/>
            <person name="Zhang G."/>
            <person name="Liebig J."/>
        </authorList>
    </citation>
    <scope>NUCLEOTIDE SEQUENCE [LARGE SCALE GENOMIC DNA]</scope>
    <source>
        <tissue evidence="14">Whole organism</tissue>
    </source>
</reference>
<dbReference type="GO" id="GO:0045159">
    <property type="term" value="F:myosin II binding"/>
    <property type="evidence" value="ECO:0007669"/>
    <property type="project" value="TreeGrafter"/>
</dbReference>
<name>A0A067QN62_ZOONE</name>
<evidence type="ECO:0000256" key="6">
    <source>
        <dbReference type="ARBA" id="ARBA00022553"/>
    </source>
</evidence>
<dbReference type="GO" id="GO:0019905">
    <property type="term" value="F:syntaxin binding"/>
    <property type="evidence" value="ECO:0007669"/>
    <property type="project" value="TreeGrafter"/>
</dbReference>
<dbReference type="GO" id="GO:0051294">
    <property type="term" value="P:establishment of spindle orientation"/>
    <property type="evidence" value="ECO:0007669"/>
    <property type="project" value="TreeGrafter"/>
</dbReference>
<feature type="region of interest" description="Disordered" evidence="11">
    <location>
        <begin position="616"/>
        <end position="711"/>
    </location>
</feature>
<keyword evidence="4" id="KW-0268">Exocytosis</keyword>
<dbReference type="PROSITE" id="PS50082">
    <property type="entry name" value="WD_REPEATS_2"/>
    <property type="match status" value="2"/>
</dbReference>
<keyword evidence="15" id="KW-1185">Reference proteome</keyword>
<dbReference type="GO" id="GO:0032878">
    <property type="term" value="P:regulation of establishment or maintenance of cell polarity"/>
    <property type="evidence" value="ECO:0007669"/>
    <property type="project" value="TreeGrafter"/>
</dbReference>
<evidence type="ECO:0000256" key="10">
    <source>
        <dbReference type="PROSITE-ProRule" id="PRU00221"/>
    </source>
</evidence>
<dbReference type="SMART" id="SM00320">
    <property type="entry name" value="WD40"/>
    <property type="match status" value="6"/>
</dbReference>
<dbReference type="PANTHER" id="PTHR10241">
    <property type="entry name" value="LETHAL 2 GIANT LARVAE PROTEIN"/>
    <property type="match status" value="1"/>
</dbReference>
<dbReference type="GO" id="GO:0008593">
    <property type="term" value="P:regulation of Notch signaling pathway"/>
    <property type="evidence" value="ECO:0007669"/>
    <property type="project" value="TreeGrafter"/>
</dbReference>
<dbReference type="GO" id="GO:0006887">
    <property type="term" value="P:exocytosis"/>
    <property type="evidence" value="ECO:0007669"/>
    <property type="project" value="UniProtKB-KW"/>
</dbReference>
<evidence type="ECO:0000313" key="14">
    <source>
        <dbReference type="EMBL" id="KDR10868.1"/>
    </source>
</evidence>
<organism evidence="14 15">
    <name type="scientific">Zootermopsis nevadensis</name>
    <name type="common">Dampwood termite</name>
    <dbReference type="NCBI Taxonomy" id="136037"/>
    <lineage>
        <taxon>Eukaryota</taxon>
        <taxon>Metazoa</taxon>
        <taxon>Ecdysozoa</taxon>
        <taxon>Arthropoda</taxon>
        <taxon>Hexapoda</taxon>
        <taxon>Insecta</taxon>
        <taxon>Pterygota</taxon>
        <taxon>Neoptera</taxon>
        <taxon>Polyneoptera</taxon>
        <taxon>Dictyoptera</taxon>
        <taxon>Blattodea</taxon>
        <taxon>Blattoidea</taxon>
        <taxon>Termitoidae</taxon>
        <taxon>Termopsidae</taxon>
        <taxon>Zootermopsis</taxon>
    </lineage>
</organism>
<gene>
    <name evidence="14" type="ORF">L798_14850</name>
</gene>
<feature type="non-terminal residue" evidence="14">
    <location>
        <position position="931"/>
    </location>
</feature>
<dbReference type="InterPro" id="IPR015943">
    <property type="entry name" value="WD40/YVTN_repeat-like_dom_sf"/>
</dbReference>
<dbReference type="Proteomes" id="UP000027135">
    <property type="component" value="Unassembled WGS sequence"/>
</dbReference>
<keyword evidence="6" id="KW-0597">Phosphoprotein</keyword>
<feature type="domain" description="Lethal giant larvae homologue 2" evidence="12">
    <location>
        <begin position="261"/>
        <end position="360"/>
    </location>
</feature>
<dbReference type="Gene3D" id="2.130.10.10">
    <property type="entry name" value="YVTN repeat-like/Quinoprotein amine dehydrogenase"/>
    <property type="match status" value="3"/>
</dbReference>
<evidence type="ECO:0000256" key="11">
    <source>
        <dbReference type="SAM" id="MobiDB-lite"/>
    </source>
</evidence>
<protein>
    <submittedName>
        <fullName evidence="14">Uncharacterized protein</fullName>
    </submittedName>
</protein>
<dbReference type="InterPro" id="IPR036322">
    <property type="entry name" value="WD40_repeat_dom_sf"/>
</dbReference>
<dbReference type="InterPro" id="IPR000664">
    <property type="entry name" value="Lethal2_giant"/>
</dbReference>
<dbReference type="InterPro" id="IPR013577">
    <property type="entry name" value="LLGL2"/>
</dbReference>
<evidence type="ECO:0000256" key="9">
    <source>
        <dbReference type="ARBA" id="ARBA00023136"/>
    </source>
</evidence>
<proteinExistence type="inferred from homology"/>
<evidence type="ECO:0000256" key="8">
    <source>
        <dbReference type="ARBA" id="ARBA00022737"/>
    </source>
</evidence>
<sequence>MLKFIRGKGQQPSAERQKLQRELFAFRKTVQHGFPNKPTALAWDSAQRLLAIGTATGSIKVFGKPGVEFYGQHTNHDSAVTQLVFLPNEGRIVSLCDDNSLHLWEINDGSLEEVKSQALEGKLKKISAVCLESACEHLLLGTEGGNIYLLNLKTFEMADTIIYQDVVMQNVPEDYKINPGAVEAIAEQPGNAEKILIGYNRGLMVLWDRKSPGAEQTYISTQQLESICWHKSGSQFASSHNDGSYAVWDVGVGERPSEEPTTVYGPFPCKAITKLLWRHTKKDDYLVFAGGMPRASYSDRHNITVQHGKRHVVLDFTSKVIDFFTVAIDPDDREFDEPEALIVLLEEELMAIDLLSDDWRMLPLPYLVSRVPQDLWDSIVFAGKKQTQDLYSDREWPVTGGKVLGEVTEGEEKECRELLLTGHEDGTVRFWDASGIALQPLYKFGSAQLFSGEEIAIEGSNGAAAAGDDDEDDEWPPFRKVGTFDPYSDDPRLAVKKLALCPVSGTLVVAGTAGSVIVAKINSDSVEKEVKVTPMNIVLDRDGFVWKGHDQLTPQGGTVCLAPGFQPNSVLQLHPPAAVTALALHAEWGLVAAGTAHGLALFDYIRHKGVLTKCTLNPNDLSGAGDAPISRRKSFKKSLRESFRRLRKGRSTRHTDKRGAQSPTSPTTTIPTDSRKKDGTGDAPISSSSTGPGGLSPLEAKPVERQVEARPVDDSLGIQMMTATMWAGTNNGTVFVFTVTIPSGTRRTEEDVSCQLGKEIQLKHRAPVIAIAVIDGSNSPLPDPHEVEKGNTKQQESPHRVIICSEEQFKIFTLPSLKPFCKFKLTAHEGARVRRMGIARFTTAGGQHSESCLVCLTNLGDCIVLSIPELRRQLNAAVIRREDINGISSLTFTRRGQALYLHSSSELQRVTLSATSVTQPLCRVELPEGAR</sequence>
<evidence type="ECO:0000256" key="2">
    <source>
        <dbReference type="ARBA" id="ARBA00004496"/>
    </source>
</evidence>
<comment type="subcellular location">
    <subcellularLocation>
        <location evidence="2">Cytoplasm</location>
    </subcellularLocation>
    <subcellularLocation>
        <location evidence="1">Endomembrane system</location>
    </subcellularLocation>
</comment>
<dbReference type="STRING" id="136037.A0A067QN62"/>
<dbReference type="GO" id="GO:0030864">
    <property type="term" value="C:cortical actin cytoskeleton"/>
    <property type="evidence" value="ECO:0007669"/>
    <property type="project" value="TreeGrafter"/>
</dbReference>
<evidence type="ECO:0000256" key="5">
    <source>
        <dbReference type="ARBA" id="ARBA00022490"/>
    </source>
</evidence>
<dbReference type="InterPro" id="IPR001680">
    <property type="entry name" value="WD40_rpt"/>
</dbReference>
<accession>A0A067QN62</accession>
<feature type="compositionally biased region" description="Low complexity" evidence="11">
    <location>
        <begin position="662"/>
        <end position="672"/>
    </location>
</feature>
<keyword evidence="7 10" id="KW-0853">WD repeat</keyword>
<dbReference type="InterPro" id="IPR013905">
    <property type="entry name" value="Lgl_C_dom"/>
</dbReference>
<dbReference type="GO" id="GO:0030866">
    <property type="term" value="P:cortical actin cytoskeleton organization"/>
    <property type="evidence" value="ECO:0007669"/>
    <property type="project" value="TreeGrafter"/>
</dbReference>
<evidence type="ECO:0000259" key="12">
    <source>
        <dbReference type="Pfam" id="PF08366"/>
    </source>
</evidence>
<dbReference type="PANTHER" id="PTHR10241:SF29">
    <property type="entry name" value="LETHAL(2) GIANT LARVAE PROTEIN"/>
    <property type="match status" value="1"/>
</dbReference>
<evidence type="ECO:0000259" key="13">
    <source>
        <dbReference type="Pfam" id="PF08596"/>
    </source>
</evidence>
<dbReference type="FunCoup" id="A0A067QN62">
    <property type="interactions" value="389"/>
</dbReference>
<keyword evidence="8" id="KW-0677">Repeat</keyword>
<feature type="repeat" description="WD" evidence="10">
    <location>
        <begin position="418"/>
        <end position="432"/>
    </location>
</feature>
<dbReference type="EMBL" id="KK853134">
    <property type="protein sequence ID" value="KDR10868.1"/>
    <property type="molecule type" value="Genomic_DNA"/>
</dbReference>
<dbReference type="AlphaFoldDB" id="A0A067QN62"/>
<dbReference type="SUPFAM" id="SSF50978">
    <property type="entry name" value="WD40 repeat-like"/>
    <property type="match status" value="2"/>
</dbReference>
<dbReference type="Pfam" id="PF00400">
    <property type="entry name" value="WD40"/>
    <property type="match status" value="1"/>
</dbReference>
<dbReference type="GO" id="GO:0005886">
    <property type="term" value="C:plasma membrane"/>
    <property type="evidence" value="ECO:0007669"/>
    <property type="project" value="TreeGrafter"/>
</dbReference>
<dbReference type="OMA" id="TKNHSRP"/>
<feature type="compositionally biased region" description="Basic and acidic residues" evidence="11">
    <location>
        <begin position="701"/>
        <end position="711"/>
    </location>
</feature>
<dbReference type="InParanoid" id="A0A067QN62"/>
<dbReference type="Pfam" id="PF08596">
    <property type="entry name" value="Lgl_C"/>
    <property type="match status" value="1"/>
</dbReference>